<dbReference type="InterPro" id="IPR052528">
    <property type="entry name" value="Sugar_transport-like"/>
</dbReference>
<reference evidence="3" key="1">
    <citation type="journal article" date="2015" name="Nature">
        <title>Complex archaea that bridge the gap between prokaryotes and eukaryotes.</title>
        <authorList>
            <person name="Spang A."/>
            <person name="Saw J.H."/>
            <person name="Jorgensen S.L."/>
            <person name="Zaremba-Niedzwiedzka K."/>
            <person name="Martijn J."/>
            <person name="Lind A.E."/>
            <person name="van Eijk R."/>
            <person name="Schleper C."/>
            <person name="Guy L."/>
            <person name="Ettema T.J."/>
        </authorList>
    </citation>
    <scope>NUCLEOTIDE SEQUENCE</scope>
</reference>
<dbReference type="AlphaFoldDB" id="A0A0F9JC92"/>
<organism evidence="3">
    <name type="scientific">marine sediment metagenome</name>
    <dbReference type="NCBI Taxonomy" id="412755"/>
    <lineage>
        <taxon>unclassified sequences</taxon>
        <taxon>metagenomes</taxon>
        <taxon>ecological metagenomes</taxon>
    </lineage>
</organism>
<evidence type="ECO:0000313" key="3">
    <source>
        <dbReference type="EMBL" id="KKM67178.1"/>
    </source>
</evidence>
<evidence type="ECO:0000256" key="1">
    <source>
        <dbReference type="SAM" id="Phobius"/>
    </source>
</evidence>
<dbReference type="PANTHER" id="PTHR23526">
    <property type="entry name" value="INTEGRAL MEMBRANE TRANSPORT PROTEIN-RELATED"/>
    <property type="match status" value="1"/>
</dbReference>
<feature type="transmembrane region" description="Helical" evidence="1">
    <location>
        <begin position="150"/>
        <end position="172"/>
    </location>
</feature>
<dbReference type="PROSITE" id="PS50850">
    <property type="entry name" value="MFS"/>
    <property type="match status" value="1"/>
</dbReference>
<dbReference type="SUPFAM" id="SSF103473">
    <property type="entry name" value="MFS general substrate transporter"/>
    <property type="match status" value="1"/>
</dbReference>
<dbReference type="InterPro" id="IPR011701">
    <property type="entry name" value="MFS"/>
</dbReference>
<dbReference type="PANTHER" id="PTHR23526:SF1">
    <property type="entry name" value="MAJOR FACILITATOR SUPERFAMILY MFS_1"/>
    <property type="match status" value="1"/>
</dbReference>
<feature type="transmembrane region" description="Helical" evidence="1">
    <location>
        <begin position="277"/>
        <end position="298"/>
    </location>
</feature>
<feature type="non-terminal residue" evidence="3">
    <location>
        <position position="1"/>
    </location>
</feature>
<keyword evidence="1" id="KW-0812">Transmembrane</keyword>
<keyword evidence="1" id="KW-1133">Transmembrane helix</keyword>
<feature type="transmembrane region" description="Helical" evidence="1">
    <location>
        <begin position="214"/>
        <end position="237"/>
    </location>
</feature>
<evidence type="ECO:0000259" key="2">
    <source>
        <dbReference type="PROSITE" id="PS50850"/>
    </source>
</evidence>
<feature type="transmembrane region" description="Helical" evidence="1">
    <location>
        <begin position="32"/>
        <end position="50"/>
    </location>
</feature>
<sequence>CLGTGLGGLPFLDIIGKVITPRHRGKFFSLRLFFGGILAVGGGLLVRYVLAHPILFPFPHNYALLFFLTFLFTSLGMLLFVFIREPAELPALKQRSSFFVYLKRIGIILRDDKNYSRFFWAIIFLNCGIIALPFYAVYGREVLHFPSETTGVFVAAQMMGAIISALFWGFFSDRYGNKIVVVLAGLIGLSIPCLVILTIVLYKMAIFPELLLTIYTIVFVLVGMNLNGLFIGQNNLLLEIAPAGERATYIGVANTAIGLVSLLSLLGGYIIERASYTVLFFLSLILVLTGIFLAFSIVEPRNKESGPSSHNLKQSS</sequence>
<feature type="transmembrane region" description="Helical" evidence="1">
    <location>
        <begin position="179"/>
        <end position="202"/>
    </location>
</feature>
<feature type="domain" description="Major facilitator superfamily (MFS) profile" evidence="2">
    <location>
        <begin position="62"/>
        <end position="316"/>
    </location>
</feature>
<gene>
    <name evidence="3" type="ORF">LCGC14_1473800</name>
</gene>
<feature type="transmembrane region" description="Helical" evidence="1">
    <location>
        <begin position="118"/>
        <end position="138"/>
    </location>
</feature>
<dbReference type="InterPro" id="IPR036259">
    <property type="entry name" value="MFS_trans_sf"/>
</dbReference>
<name>A0A0F9JC92_9ZZZZ</name>
<feature type="transmembrane region" description="Helical" evidence="1">
    <location>
        <begin position="249"/>
        <end position="271"/>
    </location>
</feature>
<feature type="transmembrane region" description="Helical" evidence="1">
    <location>
        <begin position="62"/>
        <end position="83"/>
    </location>
</feature>
<keyword evidence="1" id="KW-0472">Membrane</keyword>
<dbReference type="GO" id="GO:0022857">
    <property type="term" value="F:transmembrane transporter activity"/>
    <property type="evidence" value="ECO:0007669"/>
    <property type="project" value="InterPro"/>
</dbReference>
<proteinExistence type="predicted"/>
<dbReference type="InterPro" id="IPR020846">
    <property type="entry name" value="MFS_dom"/>
</dbReference>
<accession>A0A0F9JC92</accession>
<protein>
    <recommendedName>
        <fullName evidence="2">Major facilitator superfamily (MFS) profile domain-containing protein</fullName>
    </recommendedName>
</protein>
<dbReference type="Gene3D" id="1.20.1250.20">
    <property type="entry name" value="MFS general substrate transporter like domains"/>
    <property type="match status" value="1"/>
</dbReference>
<comment type="caution">
    <text evidence="3">The sequence shown here is derived from an EMBL/GenBank/DDBJ whole genome shotgun (WGS) entry which is preliminary data.</text>
</comment>
<dbReference type="Pfam" id="PF07690">
    <property type="entry name" value="MFS_1"/>
    <property type="match status" value="1"/>
</dbReference>
<dbReference type="EMBL" id="LAZR01010394">
    <property type="protein sequence ID" value="KKM67178.1"/>
    <property type="molecule type" value="Genomic_DNA"/>
</dbReference>